<dbReference type="Pfam" id="PF08521">
    <property type="entry name" value="2CSK_N"/>
    <property type="match status" value="1"/>
</dbReference>
<evidence type="ECO:0000256" key="5">
    <source>
        <dbReference type="ARBA" id="ARBA00022679"/>
    </source>
</evidence>
<evidence type="ECO:0000256" key="6">
    <source>
        <dbReference type="ARBA" id="ARBA00022692"/>
    </source>
</evidence>
<dbReference type="InterPro" id="IPR003594">
    <property type="entry name" value="HATPase_dom"/>
</dbReference>
<keyword evidence="5" id="KW-0808">Transferase</keyword>
<evidence type="ECO:0000313" key="14">
    <source>
        <dbReference type="EMBL" id="BBO21842.1"/>
    </source>
</evidence>
<keyword evidence="9" id="KW-0902">Two-component regulatory system</keyword>
<dbReference type="InterPro" id="IPR005467">
    <property type="entry name" value="His_kinase_dom"/>
</dbReference>
<keyword evidence="7 14" id="KW-0418">Kinase</keyword>
<evidence type="ECO:0000259" key="12">
    <source>
        <dbReference type="PROSITE" id="PS50109"/>
    </source>
</evidence>
<keyword evidence="6 11" id="KW-0812">Transmembrane</keyword>
<dbReference type="Pfam" id="PF00512">
    <property type="entry name" value="HisKA"/>
    <property type="match status" value="1"/>
</dbReference>
<dbReference type="GO" id="GO:0005886">
    <property type="term" value="C:plasma membrane"/>
    <property type="evidence" value="ECO:0007669"/>
    <property type="project" value="TreeGrafter"/>
</dbReference>
<evidence type="ECO:0000313" key="15">
    <source>
        <dbReference type="Proteomes" id="UP000662914"/>
    </source>
</evidence>
<dbReference type="PROSITE" id="PS50109">
    <property type="entry name" value="HIS_KIN"/>
    <property type="match status" value="1"/>
</dbReference>
<dbReference type="InterPro" id="IPR004358">
    <property type="entry name" value="Sig_transdc_His_kin-like_C"/>
</dbReference>
<dbReference type="PANTHER" id="PTHR45436:SF1">
    <property type="entry name" value="SENSOR PROTEIN QSEC"/>
    <property type="match status" value="1"/>
</dbReference>
<comment type="subcellular location">
    <subcellularLocation>
        <location evidence="2">Membrane</location>
    </subcellularLocation>
</comment>
<dbReference type="SMART" id="SM00388">
    <property type="entry name" value="HisKA"/>
    <property type="match status" value="1"/>
</dbReference>
<name>A0A809RQD9_9PROT</name>
<dbReference type="InterPro" id="IPR003660">
    <property type="entry name" value="HAMP_dom"/>
</dbReference>
<dbReference type="InterPro" id="IPR036097">
    <property type="entry name" value="HisK_dim/P_sf"/>
</dbReference>
<dbReference type="InterPro" id="IPR036890">
    <property type="entry name" value="HATPase_C_sf"/>
</dbReference>
<evidence type="ECO:0000256" key="3">
    <source>
        <dbReference type="ARBA" id="ARBA00012438"/>
    </source>
</evidence>
<evidence type="ECO:0000256" key="2">
    <source>
        <dbReference type="ARBA" id="ARBA00004370"/>
    </source>
</evidence>
<dbReference type="EC" id="2.7.13.3" evidence="3"/>
<evidence type="ECO:0000256" key="10">
    <source>
        <dbReference type="ARBA" id="ARBA00023136"/>
    </source>
</evidence>
<feature type="domain" description="HAMP" evidence="13">
    <location>
        <begin position="199"/>
        <end position="251"/>
    </location>
</feature>
<dbReference type="SUPFAM" id="SSF55874">
    <property type="entry name" value="ATPase domain of HSP90 chaperone/DNA topoisomerase II/histidine kinase"/>
    <property type="match status" value="1"/>
</dbReference>
<accession>A0A809RQD9</accession>
<evidence type="ECO:0000259" key="13">
    <source>
        <dbReference type="PROSITE" id="PS50885"/>
    </source>
</evidence>
<keyword evidence="8 11" id="KW-1133">Transmembrane helix</keyword>
<dbReference type="PRINTS" id="PR00344">
    <property type="entry name" value="BCTRLSENSOR"/>
</dbReference>
<evidence type="ECO:0000256" key="7">
    <source>
        <dbReference type="ARBA" id="ARBA00022777"/>
    </source>
</evidence>
<dbReference type="InterPro" id="IPR013727">
    <property type="entry name" value="2CSK_N"/>
</dbReference>
<gene>
    <name evidence="14" type="ORF">DSYM_25410</name>
</gene>
<dbReference type="KEGG" id="ddz:DSYM_25410"/>
<dbReference type="PANTHER" id="PTHR45436">
    <property type="entry name" value="SENSOR HISTIDINE KINASE YKOH"/>
    <property type="match status" value="1"/>
</dbReference>
<protein>
    <recommendedName>
        <fullName evidence="3">histidine kinase</fullName>
        <ecNumber evidence="3">2.7.13.3</ecNumber>
    </recommendedName>
</protein>
<dbReference type="AlphaFoldDB" id="A0A809RQD9"/>
<dbReference type="PROSITE" id="PS50885">
    <property type="entry name" value="HAMP"/>
    <property type="match status" value="1"/>
</dbReference>
<evidence type="ECO:0000256" key="11">
    <source>
        <dbReference type="SAM" id="Phobius"/>
    </source>
</evidence>
<sequence length="491" mass="54388">MAFSDRLLRRKPDESERQSVFGEILDWMLMPLLLIWPLSVLLIQNVANGIADDPYDQALAENAMTVARLVSVKDGKVRVDLHPQASSILRRDENDTFYFQVLGFRNELVAGDLAIRWVEPPLKIVPGQAYFRDDDIKGEEIRVAYLYLVPLADKPPILVQVAETRNKRNALAGRILSGVTLPQFAVIPLAVLLVWFGLSRGIAPLKRLSAAIRRRLPTDLSPIPTSGVPEEVKPVIHAFNDMMARLELNLQAQQRFIGDAAHQMRTPLTGLKMQAELALTETDPENLRTLLHQIAESTDRAAHLISQLLALARAESSHEKTHAIEQVDLEALARQVTLEWVPAAMEKHIDLGFEGTGWPLPVSGNPVLLRELCANLIDNAVKYTPQNGRITVRTRASGQAVLEVEDDGPGIPDSERELVLERFYRVLGNEAPGSGLGLAIVREIAELHLGSVQLKPGPSGRGTLAQAVFPRRRFTVSTLLSQSPEKFQPSL</sequence>
<evidence type="ECO:0000256" key="4">
    <source>
        <dbReference type="ARBA" id="ARBA00022553"/>
    </source>
</evidence>
<evidence type="ECO:0000256" key="1">
    <source>
        <dbReference type="ARBA" id="ARBA00000085"/>
    </source>
</evidence>
<dbReference type="Gene3D" id="1.10.287.130">
    <property type="match status" value="1"/>
</dbReference>
<dbReference type="EMBL" id="AP021857">
    <property type="protein sequence ID" value="BBO21842.1"/>
    <property type="molecule type" value="Genomic_DNA"/>
</dbReference>
<dbReference type="CDD" id="cd00082">
    <property type="entry name" value="HisKA"/>
    <property type="match status" value="1"/>
</dbReference>
<dbReference type="Pfam" id="PF02518">
    <property type="entry name" value="HATPase_c"/>
    <property type="match status" value="1"/>
</dbReference>
<dbReference type="Gene3D" id="3.30.565.10">
    <property type="entry name" value="Histidine kinase-like ATPase, C-terminal domain"/>
    <property type="match status" value="1"/>
</dbReference>
<proteinExistence type="predicted"/>
<evidence type="ECO:0000256" key="9">
    <source>
        <dbReference type="ARBA" id="ARBA00023012"/>
    </source>
</evidence>
<dbReference type="SUPFAM" id="SSF47384">
    <property type="entry name" value="Homodimeric domain of signal transducing histidine kinase"/>
    <property type="match status" value="1"/>
</dbReference>
<dbReference type="SMART" id="SM00304">
    <property type="entry name" value="HAMP"/>
    <property type="match status" value="1"/>
</dbReference>
<organism evidence="14 15">
    <name type="scientific">Candidatus Desulfobacillus denitrificans</name>
    <dbReference type="NCBI Taxonomy" id="2608985"/>
    <lineage>
        <taxon>Bacteria</taxon>
        <taxon>Pseudomonadati</taxon>
        <taxon>Pseudomonadota</taxon>
        <taxon>Betaproteobacteria</taxon>
        <taxon>Candidatus Desulfobacillus</taxon>
    </lineage>
</organism>
<feature type="transmembrane region" description="Helical" evidence="11">
    <location>
        <begin position="175"/>
        <end position="198"/>
    </location>
</feature>
<dbReference type="InterPro" id="IPR003661">
    <property type="entry name" value="HisK_dim/P_dom"/>
</dbReference>
<keyword evidence="10 11" id="KW-0472">Membrane</keyword>
<evidence type="ECO:0000256" key="8">
    <source>
        <dbReference type="ARBA" id="ARBA00022989"/>
    </source>
</evidence>
<dbReference type="GO" id="GO:0000155">
    <property type="term" value="F:phosphorelay sensor kinase activity"/>
    <property type="evidence" value="ECO:0007669"/>
    <property type="project" value="InterPro"/>
</dbReference>
<keyword evidence="4" id="KW-0597">Phosphoprotein</keyword>
<dbReference type="InterPro" id="IPR050428">
    <property type="entry name" value="TCS_sensor_his_kinase"/>
</dbReference>
<comment type="catalytic activity">
    <reaction evidence="1">
        <text>ATP + protein L-histidine = ADP + protein N-phospho-L-histidine.</text>
        <dbReference type="EC" id="2.7.13.3"/>
    </reaction>
</comment>
<dbReference type="Proteomes" id="UP000662914">
    <property type="component" value="Chromosome"/>
</dbReference>
<feature type="domain" description="Histidine kinase" evidence="12">
    <location>
        <begin position="259"/>
        <end position="473"/>
    </location>
</feature>
<reference evidence="14" key="1">
    <citation type="journal article" name="DNA Res.">
        <title>The physiological potential of anammox bacteria as revealed by their core genome structure.</title>
        <authorList>
            <person name="Okubo T."/>
            <person name="Toyoda A."/>
            <person name="Fukuhara K."/>
            <person name="Uchiyama I."/>
            <person name="Harigaya Y."/>
            <person name="Kuroiwa M."/>
            <person name="Suzuki T."/>
            <person name="Murakami Y."/>
            <person name="Suwa Y."/>
            <person name="Takami H."/>
        </authorList>
    </citation>
    <scope>NUCLEOTIDE SEQUENCE</scope>
    <source>
        <strain evidence="14">317325-3</strain>
    </source>
</reference>
<dbReference type="SMART" id="SM00387">
    <property type="entry name" value="HATPase_c"/>
    <property type="match status" value="1"/>
</dbReference>